<gene>
    <name evidence="3" type="ORF">P168DRAFT_137582</name>
</gene>
<name>A0A2I1D4A1_ASPC2</name>
<evidence type="ECO:0000256" key="1">
    <source>
        <dbReference type="SAM" id="MobiDB-lite"/>
    </source>
</evidence>
<feature type="transmembrane region" description="Helical" evidence="2">
    <location>
        <begin position="12"/>
        <end position="32"/>
    </location>
</feature>
<keyword evidence="4" id="KW-1185">Reference proteome</keyword>
<evidence type="ECO:0000313" key="4">
    <source>
        <dbReference type="Proteomes" id="UP000234254"/>
    </source>
</evidence>
<dbReference type="GeneID" id="36540254"/>
<organism evidence="3 4">
    <name type="scientific">Aspergillus campestris (strain IBT 28561)</name>
    <dbReference type="NCBI Taxonomy" id="1392248"/>
    <lineage>
        <taxon>Eukaryota</taxon>
        <taxon>Fungi</taxon>
        <taxon>Dikarya</taxon>
        <taxon>Ascomycota</taxon>
        <taxon>Pezizomycotina</taxon>
        <taxon>Eurotiomycetes</taxon>
        <taxon>Eurotiomycetidae</taxon>
        <taxon>Eurotiales</taxon>
        <taxon>Aspergillaceae</taxon>
        <taxon>Aspergillus</taxon>
        <taxon>Aspergillus subgen. Circumdati</taxon>
    </lineage>
</organism>
<proteinExistence type="predicted"/>
<keyword evidence="2" id="KW-0472">Membrane</keyword>
<feature type="compositionally biased region" description="Low complexity" evidence="1">
    <location>
        <begin position="113"/>
        <end position="131"/>
    </location>
</feature>
<reference evidence="3" key="1">
    <citation type="submission" date="2016-12" db="EMBL/GenBank/DDBJ databases">
        <title>The genomes of Aspergillus section Nigri reveals drivers in fungal speciation.</title>
        <authorList>
            <consortium name="DOE Joint Genome Institute"/>
            <person name="Vesth T.C."/>
            <person name="Nybo J."/>
            <person name="Theobald S."/>
            <person name="Brandl J."/>
            <person name="Frisvad J.C."/>
            <person name="Nielsen K.F."/>
            <person name="Lyhne E.K."/>
            <person name="Kogle M.E."/>
            <person name="Kuo A."/>
            <person name="Riley R."/>
            <person name="Clum A."/>
            <person name="Nolan M."/>
            <person name="Lipzen A."/>
            <person name="Salamov A."/>
            <person name="Henrissat B."/>
            <person name="Wiebenga A."/>
            <person name="De vries R.P."/>
            <person name="Grigoriev I.V."/>
            <person name="Mortensen U.H."/>
            <person name="Andersen M.R."/>
            <person name="Baker S.E."/>
        </authorList>
    </citation>
    <scope>NUCLEOTIDE SEQUENCE</scope>
    <source>
        <strain evidence="3">IBT 28561</strain>
    </source>
</reference>
<keyword evidence="2" id="KW-0812">Transmembrane</keyword>
<feature type="region of interest" description="Disordered" evidence="1">
    <location>
        <begin position="85"/>
        <end position="131"/>
    </location>
</feature>
<dbReference type="VEuPathDB" id="FungiDB:P168DRAFT_137582"/>
<dbReference type="Proteomes" id="UP000234254">
    <property type="component" value="Unassembled WGS sequence"/>
</dbReference>
<evidence type="ECO:0000313" key="3">
    <source>
        <dbReference type="EMBL" id="PKY04695.1"/>
    </source>
</evidence>
<accession>A0A2I1D4A1</accession>
<dbReference type="AlphaFoldDB" id="A0A2I1D4A1"/>
<keyword evidence="2" id="KW-1133">Transmembrane helix</keyword>
<sequence>MKFGLIEASSWSHVILSLSLFSPSLCVFLPPLSQCRRRHRRRYQTIPATWLAPAWTDRGCATASQQTRKRTADWRIPTLRHPMRWFHGSRSPTSFSPQRRKPRKRGGMNSMRLLAPCSTSLSPSPSRLCPS</sequence>
<evidence type="ECO:0000256" key="2">
    <source>
        <dbReference type="SAM" id="Phobius"/>
    </source>
</evidence>
<dbReference type="EMBL" id="MSFM01000005">
    <property type="protein sequence ID" value="PKY04695.1"/>
    <property type="molecule type" value="Genomic_DNA"/>
</dbReference>
<dbReference type="RefSeq" id="XP_024693289.1">
    <property type="nucleotide sequence ID" value="XM_024832732.1"/>
</dbReference>
<protein>
    <submittedName>
        <fullName evidence="3">Uncharacterized protein</fullName>
    </submittedName>
</protein>
<comment type="caution">
    <text evidence="3">The sequence shown here is derived from an EMBL/GenBank/DDBJ whole genome shotgun (WGS) entry which is preliminary data.</text>
</comment>